<evidence type="ECO:0000256" key="11">
    <source>
        <dbReference type="HAMAP-Rule" id="MF_00036"/>
    </source>
</evidence>
<keyword evidence="7 11" id="KW-0648">Protein biosynthesis</keyword>
<dbReference type="RefSeq" id="WP_027123463.1">
    <property type="nucleotide sequence ID" value="NZ_CP103423.1"/>
</dbReference>
<dbReference type="InterPro" id="IPR018164">
    <property type="entry name" value="Ala-tRNA-synth_IIc_N"/>
</dbReference>
<keyword evidence="5 11" id="KW-0067">ATP-binding</keyword>
<dbReference type="InterPro" id="IPR009000">
    <property type="entry name" value="Transl_B-barrel_sf"/>
</dbReference>
<comment type="similarity">
    <text evidence="1 11">Belongs to the class-II aminoacyl-tRNA synthetase family.</text>
</comment>
<protein>
    <recommendedName>
        <fullName evidence="11">Alanine--tRNA ligase</fullName>
        <ecNumber evidence="11">6.1.1.7</ecNumber>
    </recommendedName>
    <alternativeName>
        <fullName evidence="11">Alanyl-tRNA synthetase</fullName>
        <shortName evidence="11">AlaRS</shortName>
    </alternativeName>
</protein>
<feature type="binding site" evidence="11">
    <location>
        <position position="559"/>
    </location>
    <ligand>
        <name>Zn(2+)</name>
        <dbReference type="ChEBI" id="CHEBI:29105"/>
    </ligand>
</feature>
<keyword evidence="8 11" id="KW-0030">Aminoacyl-tRNA synthetase</keyword>
<dbReference type="InterPro" id="IPR018165">
    <property type="entry name" value="Ala-tRNA-synth_IIc_core"/>
</dbReference>
<keyword evidence="11" id="KW-0862">Zinc</keyword>
<dbReference type="HAMAP" id="MF_00036_B">
    <property type="entry name" value="Ala_tRNA_synth_B"/>
    <property type="match status" value="1"/>
</dbReference>
<keyword evidence="12" id="KW-0175">Coiled coil</keyword>
<proteinExistence type="inferred from homology"/>
<comment type="domain">
    <text evidence="11">Consists of three domains; the N-terminal catalytic domain, the editing domain and the C-terminal C-Ala domain. The editing domain removes incorrectly charged amino acids, while the C-Ala domain, along with tRNA(Ala), serves as a bridge to cooperatively bring together the editing and aminoacylation centers thus stimulating deacylation of misacylated tRNAs.</text>
</comment>
<comment type="function">
    <text evidence="9 11">Catalyzes the attachment of alanine to tRNA(Ala) in a two-step reaction: alanine is first activated by ATP to form Ala-AMP and then transferred to the acceptor end of tRNA(Ala). Also edits incorrectly charged Ser-tRNA(Ala) and Gly-tRNA(Ala) via its editing domain.</text>
</comment>
<evidence type="ECO:0000256" key="3">
    <source>
        <dbReference type="ARBA" id="ARBA00022598"/>
    </source>
</evidence>
<evidence type="ECO:0000256" key="12">
    <source>
        <dbReference type="SAM" id="Coils"/>
    </source>
</evidence>
<dbReference type="Pfam" id="PF01411">
    <property type="entry name" value="tRNA-synt_2c"/>
    <property type="match status" value="1"/>
</dbReference>
<dbReference type="InterPro" id="IPR018162">
    <property type="entry name" value="Ala-tRNA-ligase_IIc_anticod-bd"/>
</dbReference>
<evidence type="ECO:0000259" key="13">
    <source>
        <dbReference type="PROSITE" id="PS50860"/>
    </source>
</evidence>
<dbReference type="SUPFAM" id="SSF55681">
    <property type="entry name" value="Class II aaRS and biotin synthetases"/>
    <property type="match status" value="1"/>
</dbReference>
<dbReference type="PROSITE" id="PS50860">
    <property type="entry name" value="AA_TRNA_LIGASE_II_ALA"/>
    <property type="match status" value="1"/>
</dbReference>
<comment type="subcellular location">
    <subcellularLocation>
        <location evidence="11">Cytoplasm</location>
    </subcellularLocation>
</comment>
<dbReference type="InterPro" id="IPR018163">
    <property type="entry name" value="Thr/Ala-tRNA-synth_IIc_edit"/>
</dbReference>
<keyword evidence="11" id="KW-0963">Cytoplasm</keyword>
<dbReference type="EC" id="6.1.1.7" evidence="11"/>
<dbReference type="SUPFAM" id="SSF55186">
    <property type="entry name" value="ThrRS/AlaRS common domain"/>
    <property type="match status" value="1"/>
</dbReference>
<name>A0ABY5TUF0_9BACT</name>
<dbReference type="SUPFAM" id="SSF101353">
    <property type="entry name" value="Putative anticodon-binding domain of alanyl-tRNA synthetase (AlaRS)"/>
    <property type="match status" value="1"/>
</dbReference>
<dbReference type="InterPro" id="IPR002318">
    <property type="entry name" value="Ala-tRNA-lgiase_IIc"/>
</dbReference>
<dbReference type="SMART" id="SM00863">
    <property type="entry name" value="tRNA_SAD"/>
    <property type="match status" value="1"/>
</dbReference>
<evidence type="ECO:0000256" key="6">
    <source>
        <dbReference type="ARBA" id="ARBA00022884"/>
    </source>
</evidence>
<dbReference type="InterPro" id="IPR012947">
    <property type="entry name" value="tRNA_SAD"/>
</dbReference>
<dbReference type="Gene3D" id="3.30.930.10">
    <property type="entry name" value="Bira Bifunctional Protein, Domain 2"/>
    <property type="match status" value="1"/>
</dbReference>
<keyword evidence="2 11" id="KW-0820">tRNA-binding</keyword>
<dbReference type="Pfam" id="PF02272">
    <property type="entry name" value="DHHA1"/>
    <property type="match status" value="1"/>
</dbReference>
<dbReference type="Gene3D" id="3.30.980.10">
    <property type="entry name" value="Threonyl-trna Synthetase, Chain A, domain 2"/>
    <property type="match status" value="1"/>
</dbReference>
<accession>A0ABY5TUF0</accession>
<evidence type="ECO:0000256" key="2">
    <source>
        <dbReference type="ARBA" id="ARBA00022555"/>
    </source>
</evidence>
<reference evidence="14" key="1">
    <citation type="submission" date="2022-08" db="EMBL/GenBank/DDBJ databases">
        <title>Complete genome sequence of Mycoplasma molare type strain H 542.</title>
        <authorList>
            <person name="Spergser J."/>
        </authorList>
    </citation>
    <scope>NUCLEOTIDE SEQUENCE</scope>
    <source>
        <strain evidence="14">H 542</strain>
    </source>
</reference>
<evidence type="ECO:0000256" key="4">
    <source>
        <dbReference type="ARBA" id="ARBA00022741"/>
    </source>
</evidence>
<keyword evidence="15" id="KW-1185">Reference proteome</keyword>
<dbReference type="Proteomes" id="UP001058364">
    <property type="component" value="Chromosome"/>
</dbReference>
<dbReference type="InterPro" id="IPR050058">
    <property type="entry name" value="Ala-tRNA_ligase"/>
</dbReference>
<comment type="cofactor">
    <cofactor evidence="11">
        <name>Zn(2+)</name>
        <dbReference type="ChEBI" id="CHEBI:29105"/>
    </cofactor>
    <text evidence="11">Binds 1 zinc ion per subunit.</text>
</comment>
<feature type="coiled-coil region" evidence="12">
    <location>
        <begin position="710"/>
        <end position="765"/>
    </location>
</feature>
<dbReference type="PANTHER" id="PTHR11777:SF9">
    <property type="entry name" value="ALANINE--TRNA LIGASE, CYTOPLASMIC"/>
    <property type="match status" value="1"/>
</dbReference>
<evidence type="ECO:0000313" key="14">
    <source>
        <dbReference type="EMBL" id="UWD33959.1"/>
    </source>
</evidence>
<dbReference type="Gene3D" id="3.10.310.40">
    <property type="match status" value="1"/>
</dbReference>
<dbReference type="CDD" id="cd00673">
    <property type="entry name" value="AlaRS_core"/>
    <property type="match status" value="1"/>
</dbReference>
<dbReference type="EMBL" id="CP103423">
    <property type="protein sequence ID" value="UWD33959.1"/>
    <property type="molecule type" value="Genomic_DNA"/>
</dbReference>
<dbReference type="InterPro" id="IPR003156">
    <property type="entry name" value="DHHA1_dom"/>
</dbReference>
<evidence type="ECO:0000256" key="5">
    <source>
        <dbReference type="ARBA" id="ARBA00022840"/>
    </source>
</evidence>
<dbReference type="SUPFAM" id="SSF50447">
    <property type="entry name" value="Translation proteins"/>
    <property type="match status" value="1"/>
</dbReference>
<evidence type="ECO:0000313" key="15">
    <source>
        <dbReference type="Proteomes" id="UP001058364"/>
    </source>
</evidence>
<evidence type="ECO:0000256" key="8">
    <source>
        <dbReference type="ARBA" id="ARBA00023146"/>
    </source>
</evidence>
<keyword evidence="6 11" id="KW-0694">RNA-binding</keyword>
<dbReference type="Pfam" id="PF07973">
    <property type="entry name" value="tRNA_SAD"/>
    <property type="match status" value="1"/>
</dbReference>
<evidence type="ECO:0000256" key="9">
    <source>
        <dbReference type="ARBA" id="ARBA00024779"/>
    </source>
</evidence>
<gene>
    <name evidence="11 14" type="primary">alaS</name>
    <name evidence="14" type="ORF">NX772_02520</name>
</gene>
<dbReference type="GO" id="GO:0004813">
    <property type="term" value="F:alanine-tRNA ligase activity"/>
    <property type="evidence" value="ECO:0007669"/>
    <property type="project" value="UniProtKB-EC"/>
</dbReference>
<dbReference type="InterPro" id="IPR023033">
    <property type="entry name" value="Ala_tRNA_ligase_euk/bac"/>
</dbReference>
<evidence type="ECO:0000256" key="7">
    <source>
        <dbReference type="ARBA" id="ARBA00022917"/>
    </source>
</evidence>
<dbReference type="PANTHER" id="PTHR11777">
    <property type="entry name" value="ALANYL-TRNA SYNTHETASE"/>
    <property type="match status" value="1"/>
</dbReference>
<dbReference type="Gene3D" id="2.40.30.130">
    <property type="match status" value="1"/>
</dbReference>
<organism evidence="14 15">
    <name type="scientific">Mesomycoplasma molare</name>
    <dbReference type="NCBI Taxonomy" id="171288"/>
    <lineage>
        <taxon>Bacteria</taxon>
        <taxon>Bacillati</taxon>
        <taxon>Mycoplasmatota</taxon>
        <taxon>Mycoplasmoidales</taxon>
        <taxon>Metamycoplasmataceae</taxon>
        <taxon>Mesomycoplasma</taxon>
    </lineage>
</organism>
<sequence>MLTSKEIRNLWLKYFESKDHLIVETKSLVPLNDPSLLWINSGVATLKDYFSGKKIPPKKRLTNSQKSLRTNDIENVGFTTRHHTMFEMLGNFSIGDYFKSEAIEMAYDFLINVLKLDKEKLYFTYFSEDLETKEKWLSMGIEESHIIKGNKDTNFWDIGSGPCGPCTEIFFDRGEKFDKRGLELLQNDEENDRFIEIWNIVFSQFNNDGEGNYTELTQKNIDTGAGFERLVSILQNAPTNFDTDLFLPIIKEIENFTNYKYDPENYFKKDKEIEKINVKFKIIADHIRAVVNAINDGVSPSNVSRGYIIRRLIRRAYRAGLQLEIKEKSFLFKLTEVVKSSLPFNINVEKVSKIIKDEEMLFSQTIEQGQKLLDLELKKNKDQFDLKIAFKLFETYGFPIELTQEILKEKGVTINISDFEKLKKEHAEISRSSKKEGMKKVINSLNLVQYKISEFIGYDSLETTAKILFLADSEKELPSSHNQKLSYVIFDKTVLYATGGGQKHDQGYIIQNNIKIPVLEVFKDKFGNNVHVVKGKLEKNKEVNIFVNEDNRIKLERNHSSTHLLFKSLREQYGSFIKQLGSDNNENRLTFDFPLEKKPTEEEIQQIENRIISYIKSETNRKYLETDIKTAEQMNAIMTLEETEYMDPNNVRLVEFKNITVDLCGGTHIENTKLIENFKIVSVENKGTGIFRIRAITSNQLVDEFYDKEIEKSKELLNNILLKIQQLDSNYVLEQINYDNKKNALEKLKFLIEKSREKHKELLKNTTKKEFNQEINTINFNSKEFYINIDLDSNSLKNNAAHLREKHPNITFILGSKQKDKIIIVVASKSLNSKELFIKITSHFSGSGGGNEIMAQGSVKNIDNFKENLIEFLKNE</sequence>
<evidence type="ECO:0000256" key="10">
    <source>
        <dbReference type="ARBA" id="ARBA00048300"/>
    </source>
</evidence>
<keyword evidence="3 11" id="KW-0436">Ligase</keyword>
<evidence type="ECO:0000256" key="1">
    <source>
        <dbReference type="ARBA" id="ARBA00008226"/>
    </source>
</evidence>
<comment type="catalytic activity">
    <reaction evidence="10 11">
        <text>tRNA(Ala) + L-alanine + ATP = L-alanyl-tRNA(Ala) + AMP + diphosphate</text>
        <dbReference type="Rhea" id="RHEA:12540"/>
        <dbReference type="Rhea" id="RHEA-COMP:9657"/>
        <dbReference type="Rhea" id="RHEA-COMP:9923"/>
        <dbReference type="ChEBI" id="CHEBI:30616"/>
        <dbReference type="ChEBI" id="CHEBI:33019"/>
        <dbReference type="ChEBI" id="CHEBI:57972"/>
        <dbReference type="ChEBI" id="CHEBI:78442"/>
        <dbReference type="ChEBI" id="CHEBI:78497"/>
        <dbReference type="ChEBI" id="CHEBI:456215"/>
        <dbReference type="EC" id="6.1.1.7"/>
    </reaction>
</comment>
<feature type="domain" description="Alanyl-transfer RNA synthetases family profile" evidence="13">
    <location>
        <begin position="2"/>
        <end position="707"/>
    </location>
</feature>
<keyword evidence="11" id="KW-0479">Metal-binding</keyword>
<keyword evidence="4 11" id="KW-0547">Nucleotide-binding</keyword>
<feature type="binding site" evidence="11">
    <location>
        <position position="664"/>
    </location>
    <ligand>
        <name>Zn(2+)</name>
        <dbReference type="ChEBI" id="CHEBI:29105"/>
    </ligand>
</feature>
<dbReference type="PRINTS" id="PR00980">
    <property type="entry name" value="TRNASYNTHALA"/>
</dbReference>
<dbReference type="NCBIfam" id="TIGR00344">
    <property type="entry name" value="alaS"/>
    <property type="match status" value="1"/>
</dbReference>
<dbReference type="InterPro" id="IPR045864">
    <property type="entry name" value="aa-tRNA-synth_II/BPL/LPL"/>
</dbReference>
<feature type="binding site" evidence="11">
    <location>
        <position position="563"/>
    </location>
    <ligand>
        <name>Zn(2+)</name>
        <dbReference type="ChEBI" id="CHEBI:29105"/>
    </ligand>
</feature>
<feature type="binding site" evidence="11">
    <location>
        <position position="668"/>
    </location>
    <ligand>
        <name>Zn(2+)</name>
        <dbReference type="ChEBI" id="CHEBI:29105"/>
    </ligand>
</feature>